<evidence type="ECO:0008006" key="4">
    <source>
        <dbReference type="Google" id="ProtNLM"/>
    </source>
</evidence>
<feature type="transmembrane region" description="Helical" evidence="1">
    <location>
        <begin position="66"/>
        <end position="85"/>
    </location>
</feature>
<keyword evidence="1" id="KW-0472">Membrane</keyword>
<keyword evidence="3" id="KW-1185">Reference proteome</keyword>
<gene>
    <name evidence="2" type="ORF">JZO70_11810</name>
</gene>
<dbReference type="Proteomes" id="UP000664601">
    <property type="component" value="Unassembled WGS sequence"/>
</dbReference>
<evidence type="ECO:0000256" key="1">
    <source>
        <dbReference type="SAM" id="Phobius"/>
    </source>
</evidence>
<dbReference type="RefSeq" id="WP_207673773.1">
    <property type="nucleotide sequence ID" value="NZ_JAFREM010000018.1"/>
</dbReference>
<feature type="transmembrane region" description="Helical" evidence="1">
    <location>
        <begin position="134"/>
        <end position="162"/>
    </location>
</feature>
<feature type="transmembrane region" description="Helical" evidence="1">
    <location>
        <begin position="97"/>
        <end position="114"/>
    </location>
</feature>
<keyword evidence="1" id="KW-0812">Transmembrane</keyword>
<comment type="caution">
    <text evidence="2">The sequence shown here is derived from an EMBL/GenBank/DDBJ whole genome shotgun (WGS) entry which is preliminary data.</text>
</comment>
<reference evidence="2 3" key="1">
    <citation type="submission" date="2021-03" db="EMBL/GenBank/DDBJ databases">
        <title>Enterococcal diversity collection.</title>
        <authorList>
            <person name="Gilmore M.S."/>
            <person name="Schwartzman J."/>
            <person name="Van Tyne D."/>
            <person name="Martin M."/>
            <person name="Earl A.M."/>
            <person name="Manson A.L."/>
            <person name="Straub T."/>
            <person name="Salamzade R."/>
            <person name="Saavedra J."/>
            <person name="Lebreton F."/>
            <person name="Prichula J."/>
            <person name="Schaufler K."/>
            <person name="Gaca A."/>
            <person name="Sgardioli B."/>
            <person name="Wagenaar J."/>
            <person name="Strong T."/>
        </authorList>
    </citation>
    <scope>NUCLEOTIDE SEQUENCE [LARGE SCALE GENOMIC DNA]</scope>
    <source>
        <strain evidence="2 3">669A</strain>
    </source>
</reference>
<protein>
    <recommendedName>
        <fullName evidence="4">Integral membrane protein</fullName>
    </recommendedName>
</protein>
<sequence length="164" mass="19003">MLTFITILAGALFLGILGLTHFTPIGVKGIKAYWPDFQLFDMQFSYQPTEIHHALTNLNSLGREAYKRYLLIDYIFILCFLFLMLRGVERLVKENTALYGVLFILAILRAFFDIVENTGILRLIRTYPKENQLLSVICSYSTTLKFICLFSWLLVMLVAILYKK</sequence>
<organism evidence="2 3">
    <name type="scientific">Candidatus Enterococcus moelleringii</name>
    <dbReference type="NCBI Taxonomy" id="2815325"/>
    <lineage>
        <taxon>Bacteria</taxon>
        <taxon>Bacillati</taxon>
        <taxon>Bacillota</taxon>
        <taxon>Bacilli</taxon>
        <taxon>Lactobacillales</taxon>
        <taxon>Enterococcaceae</taxon>
        <taxon>Enterococcus</taxon>
    </lineage>
</organism>
<dbReference type="EMBL" id="JAFREM010000018">
    <property type="protein sequence ID" value="MBO1306852.1"/>
    <property type="molecule type" value="Genomic_DNA"/>
</dbReference>
<name>A0ABS3LB32_9ENTE</name>
<proteinExistence type="predicted"/>
<accession>A0ABS3LB32</accession>
<evidence type="ECO:0000313" key="2">
    <source>
        <dbReference type="EMBL" id="MBO1306852.1"/>
    </source>
</evidence>
<keyword evidence="1" id="KW-1133">Transmembrane helix</keyword>
<evidence type="ECO:0000313" key="3">
    <source>
        <dbReference type="Proteomes" id="UP000664601"/>
    </source>
</evidence>